<proteinExistence type="inferred from homology"/>
<reference evidence="3 4" key="1">
    <citation type="journal article" date="2018" name="Nat. Ecol. Evol.">
        <title>Pezizomycetes genomes reveal the molecular basis of ectomycorrhizal truffle lifestyle.</title>
        <authorList>
            <person name="Murat C."/>
            <person name="Payen T."/>
            <person name="Noel B."/>
            <person name="Kuo A."/>
            <person name="Morin E."/>
            <person name="Chen J."/>
            <person name="Kohler A."/>
            <person name="Krizsan K."/>
            <person name="Balestrini R."/>
            <person name="Da Silva C."/>
            <person name="Montanini B."/>
            <person name="Hainaut M."/>
            <person name="Levati E."/>
            <person name="Barry K.W."/>
            <person name="Belfiori B."/>
            <person name="Cichocki N."/>
            <person name="Clum A."/>
            <person name="Dockter R.B."/>
            <person name="Fauchery L."/>
            <person name="Guy J."/>
            <person name="Iotti M."/>
            <person name="Le Tacon F."/>
            <person name="Lindquist E.A."/>
            <person name="Lipzen A."/>
            <person name="Malagnac F."/>
            <person name="Mello A."/>
            <person name="Molinier V."/>
            <person name="Miyauchi S."/>
            <person name="Poulain J."/>
            <person name="Riccioni C."/>
            <person name="Rubini A."/>
            <person name="Sitrit Y."/>
            <person name="Splivallo R."/>
            <person name="Traeger S."/>
            <person name="Wang M."/>
            <person name="Zifcakova L."/>
            <person name="Wipf D."/>
            <person name="Zambonelli A."/>
            <person name="Paolocci F."/>
            <person name="Nowrousian M."/>
            <person name="Ottonello S."/>
            <person name="Baldrian P."/>
            <person name="Spatafora J.W."/>
            <person name="Henrissat B."/>
            <person name="Nagy L.G."/>
            <person name="Aury J.M."/>
            <person name="Wincker P."/>
            <person name="Grigoriev I.V."/>
            <person name="Bonfante P."/>
            <person name="Martin F.M."/>
        </authorList>
    </citation>
    <scope>NUCLEOTIDE SEQUENCE [LARGE SCALE GENOMIC DNA]</scope>
    <source>
        <strain evidence="3 4">RN42</strain>
    </source>
</reference>
<dbReference type="PANTHER" id="PTHR46825">
    <property type="entry name" value="D-ALANYL-D-ALANINE-CARBOXYPEPTIDASE/ENDOPEPTIDASE AMPH"/>
    <property type="match status" value="1"/>
</dbReference>
<feature type="domain" description="Beta-lactamase-related" evidence="2">
    <location>
        <begin position="19"/>
        <end position="401"/>
    </location>
</feature>
<dbReference type="AlphaFoldDB" id="A0A3N4IMY8"/>
<protein>
    <submittedName>
        <fullName evidence="3">Beta-lactamase/transpeptidase-like protein</fullName>
    </submittedName>
</protein>
<dbReference type="InterPro" id="IPR050491">
    <property type="entry name" value="AmpC-like"/>
</dbReference>
<evidence type="ECO:0000256" key="1">
    <source>
        <dbReference type="ARBA" id="ARBA00038215"/>
    </source>
</evidence>
<dbReference type="InterPro" id="IPR012338">
    <property type="entry name" value="Beta-lactam/transpept-like"/>
</dbReference>
<comment type="similarity">
    <text evidence="1">Belongs to the peptidase S12 family.</text>
</comment>
<evidence type="ECO:0000259" key="2">
    <source>
        <dbReference type="Pfam" id="PF00144"/>
    </source>
</evidence>
<accession>A0A3N4IMY8</accession>
<name>A0A3N4IMY8_ASCIM</name>
<evidence type="ECO:0000313" key="4">
    <source>
        <dbReference type="Proteomes" id="UP000275078"/>
    </source>
</evidence>
<dbReference type="EMBL" id="ML119668">
    <property type="protein sequence ID" value="RPA82954.1"/>
    <property type="molecule type" value="Genomic_DNA"/>
</dbReference>
<sequence>MSNPVPTKNFAERFELLKGIIQQINKDANVHSMSIGIAHEGESLANGLHFSETSVTKDTRYPINHLTQGIIAVMAGIACDQGRLDLGTPICKINQKFKFPSKFLQDNITIHELLAHCSGVKGNDMIVLGHEDWSENELFSRFASLDYNDRPEYFGRQFSHNNWGFAVIGRLLENAYGKPISVLLSEFIFQPLGMKRTNTAWIRREGSDFAIGSYSGSYSVLESGARVSAAPPHIGIGSIMESALGIKSTSADLLLFYSTMNHYMELTEKHSPQHNPDGPTKAESKRMAELGPIFKGSVGIIDWQTSHQVAMLPHVKECNSTLHRKGYLAAYMQAEGRSCEIGTHPRKSCLRRIPTWSFYEGYKTATTVAYHQSGALSGSSSVVYMFPETKTVIVVLQNTTALYDTASLVAEMIIEFLFNRTSFSSWSPNISVPKLGRALSARTVGCVPKEHPEAFTFAYDGSDYAGTYKLVSMPGQSFCITVVDLPELNRLLLRLPSPWNEDFVLAPDRLEHRIFRIDMTFNDFVRSGRSLPDPVPFGQDNSFLFIRFQVGRPKGDNGKLGDVGLDTLIWNWSGRVCGGDGVCFEKERQ</sequence>
<dbReference type="InterPro" id="IPR001466">
    <property type="entry name" value="Beta-lactam-related"/>
</dbReference>
<dbReference type="STRING" id="1160509.A0A3N4IMY8"/>
<keyword evidence="4" id="KW-1185">Reference proteome</keyword>
<organism evidence="3 4">
    <name type="scientific">Ascobolus immersus RN42</name>
    <dbReference type="NCBI Taxonomy" id="1160509"/>
    <lineage>
        <taxon>Eukaryota</taxon>
        <taxon>Fungi</taxon>
        <taxon>Dikarya</taxon>
        <taxon>Ascomycota</taxon>
        <taxon>Pezizomycotina</taxon>
        <taxon>Pezizomycetes</taxon>
        <taxon>Pezizales</taxon>
        <taxon>Ascobolaceae</taxon>
        <taxon>Ascobolus</taxon>
    </lineage>
</organism>
<dbReference type="Proteomes" id="UP000275078">
    <property type="component" value="Unassembled WGS sequence"/>
</dbReference>
<dbReference type="SUPFAM" id="SSF56601">
    <property type="entry name" value="beta-lactamase/transpeptidase-like"/>
    <property type="match status" value="1"/>
</dbReference>
<dbReference type="Gene3D" id="3.40.710.10">
    <property type="entry name" value="DD-peptidase/beta-lactamase superfamily"/>
    <property type="match status" value="1"/>
</dbReference>
<evidence type="ECO:0000313" key="3">
    <source>
        <dbReference type="EMBL" id="RPA82954.1"/>
    </source>
</evidence>
<dbReference type="Pfam" id="PF00144">
    <property type="entry name" value="Beta-lactamase"/>
    <property type="match status" value="1"/>
</dbReference>
<dbReference type="OrthoDB" id="5946976at2759"/>
<gene>
    <name evidence="3" type="ORF">BJ508DRAFT_360883</name>
</gene>
<dbReference type="PANTHER" id="PTHR46825:SF9">
    <property type="entry name" value="BETA-LACTAMASE-RELATED DOMAIN-CONTAINING PROTEIN"/>
    <property type="match status" value="1"/>
</dbReference>